<dbReference type="GO" id="GO:0005769">
    <property type="term" value="C:early endosome"/>
    <property type="evidence" value="ECO:0007669"/>
    <property type="project" value="TreeGrafter"/>
</dbReference>
<feature type="domain" description="FIP-RBD" evidence="4">
    <location>
        <begin position="58"/>
        <end position="120"/>
    </location>
</feature>
<dbReference type="PANTHER" id="PTHR15746:SF14">
    <property type="entry name" value="RAB11 FAMILY-INTERACTING PROTEIN 5"/>
    <property type="match status" value="1"/>
</dbReference>
<name>A0AAV3AJU2_PYXAD</name>
<sequence>MASFRQYPPEEISPSKLVVERRAAPVLSTALTTGLEMLKHVTTGQPPSNKKQEAERLKDVTSPDMAAKYYHLTHDELIHMLLQREAELHKKEGHVRELEEYIDKLLVRIMDQAPALLQVPLETKK</sequence>
<dbReference type="GO" id="GO:0045335">
    <property type="term" value="C:phagocytic vesicle"/>
    <property type="evidence" value="ECO:0007669"/>
    <property type="project" value="TreeGrafter"/>
</dbReference>
<dbReference type="Pfam" id="PF09457">
    <property type="entry name" value="RBD-FIP"/>
    <property type="match status" value="1"/>
</dbReference>
<dbReference type="SUPFAM" id="SSF144270">
    <property type="entry name" value="Eferin C-derminal domain-like"/>
    <property type="match status" value="1"/>
</dbReference>
<dbReference type="GO" id="GO:0005739">
    <property type="term" value="C:mitochondrion"/>
    <property type="evidence" value="ECO:0007669"/>
    <property type="project" value="TreeGrafter"/>
</dbReference>
<dbReference type="FunFam" id="1.20.5.2440:FF:000004">
    <property type="entry name" value="rab11 family-interacting protein 5 isoform X2"/>
    <property type="match status" value="1"/>
</dbReference>
<dbReference type="InterPro" id="IPR037245">
    <property type="entry name" value="FIP-RBD_C_sf"/>
</dbReference>
<reference evidence="5" key="1">
    <citation type="thesis" date="2020" institute="ProQuest LLC" country="789 East Eisenhower Parkway, Ann Arbor, MI, USA">
        <title>Comparative Genomics and Chromosome Evolution.</title>
        <authorList>
            <person name="Mudd A.B."/>
        </authorList>
    </citation>
    <scope>NUCLEOTIDE SEQUENCE</scope>
    <source>
        <strain evidence="5">1538</strain>
        <tissue evidence="5">Blood</tissue>
    </source>
</reference>
<gene>
    <name evidence="5" type="ORF">GDO54_009710</name>
</gene>
<evidence type="ECO:0000259" key="4">
    <source>
        <dbReference type="PROSITE" id="PS51511"/>
    </source>
</evidence>
<dbReference type="PROSITE" id="PS51511">
    <property type="entry name" value="FIP_RBD"/>
    <property type="match status" value="1"/>
</dbReference>
<dbReference type="GO" id="GO:0055037">
    <property type="term" value="C:recycling endosome"/>
    <property type="evidence" value="ECO:0007669"/>
    <property type="project" value="TreeGrafter"/>
</dbReference>
<evidence type="ECO:0000313" key="5">
    <source>
        <dbReference type="EMBL" id="DBA29486.1"/>
    </source>
</evidence>
<feature type="compositionally biased region" description="Basic and acidic residues" evidence="3">
    <location>
        <begin position="50"/>
        <end position="59"/>
    </location>
</feature>
<dbReference type="PANTHER" id="PTHR15746">
    <property type="entry name" value="RAB11-RELATED"/>
    <property type="match status" value="1"/>
</dbReference>
<dbReference type="Gene3D" id="1.20.5.2440">
    <property type="match status" value="1"/>
</dbReference>
<dbReference type="GO" id="GO:0031267">
    <property type="term" value="F:small GTPase binding"/>
    <property type="evidence" value="ECO:0007669"/>
    <property type="project" value="InterPro"/>
</dbReference>
<dbReference type="EMBL" id="DYDO01000003">
    <property type="protein sequence ID" value="DBA29486.1"/>
    <property type="molecule type" value="Genomic_DNA"/>
</dbReference>
<protein>
    <recommendedName>
        <fullName evidence="4">FIP-RBD domain-containing protein</fullName>
    </recommendedName>
</protein>
<keyword evidence="2" id="KW-0597">Phosphoprotein</keyword>
<dbReference type="InterPro" id="IPR019018">
    <property type="entry name" value="Rab-bd_FIP-RBD"/>
</dbReference>
<feature type="region of interest" description="Disordered" evidence="3">
    <location>
        <begin position="40"/>
        <end position="59"/>
    </location>
</feature>
<evidence type="ECO:0000256" key="2">
    <source>
        <dbReference type="ARBA" id="ARBA00022553"/>
    </source>
</evidence>
<evidence type="ECO:0000313" key="6">
    <source>
        <dbReference type="Proteomes" id="UP001181693"/>
    </source>
</evidence>
<accession>A0AAV3AJU2</accession>
<dbReference type="InterPro" id="IPR037789">
    <property type="entry name" value="FIP_classI"/>
</dbReference>
<proteinExistence type="predicted"/>
<dbReference type="GO" id="GO:0045055">
    <property type="term" value="P:regulated exocytosis"/>
    <property type="evidence" value="ECO:0007669"/>
    <property type="project" value="TreeGrafter"/>
</dbReference>
<dbReference type="AlphaFoldDB" id="A0AAV3AJU2"/>
<organism evidence="5 6">
    <name type="scientific">Pyxicephalus adspersus</name>
    <name type="common">African bullfrog</name>
    <dbReference type="NCBI Taxonomy" id="30357"/>
    <lineage>
        <taxon>Eukaryota</taxon>
        <taxon>Metazoa</taxon>
        <taxon>Chordata</taxon>
        <taxon>Craniata</taxon>
        <taxon>Vertebrata</taxon>
        <taxon>Euteleostomi</taxon>
        <taxon>Amphibia</taxon>
        <taxon>Batrachia</taxon>
        <taxon>Anura</taxon>
        <taxon>Neobatrachia</taxon>
        <taxon>Ranoidea</taxon>
        <taxon>Pyxicephalidae</taxon>
        <taxon>Pyxicephalinae</taxon>
        <taxon>Pyxicephalus</taxon>
    </lineage>
</organism>
<dbReference type="GO" id="GO:0030141">
    <property type="term" value="C:secretory granule"/>
    <property type="evidence" value="ECO:0007669"/>
    <property type="project" value="TreeGrafter"/>
</dbReference>
<keyword evidence="1" id="KW-0813">Transport</keyword>
<dbReference type="Proteomes" id="UP001181693">
    <property type="component" value="Unassembled WGS sequence"/>
</dbReference>
<evidence type="ECO:0000256" key="3">
    <source>
        <dbReference type="SAM" id="MobiDB-lite"/>
    </source>
</evidence>
<evidence type="ECO:0000256" key="1">
    <source>
        <dbReference type="ARBA" id="ARBA00022448"/>
    </source>
</evidence>
<keyword evidence="6" id="KW-1185">Reference proteome</keyword>
<comment type="caution">
    <text evidence="5">The sequence shown here is derived from an EMBL/GenBank/DDBJ whole genome shotgun (WGS) entry which is preliminary data.</text>
</comment>